<gene>
    <name evidence="1" type="ORF">PM02_12865</name>
</gene>
<reference evidence="1 2" key="1">
    <citation type="journal article" date="2014" name="Genome Announc.">
        <title>Draft Genome Sequences of Two Isolates of the Roseobacter Group, Sulfitobacter sp. Strains 3SOLIMAR09 and 1FIGIMAR09, from Harbors of Mallorca Island (Mediterranean Sea).</title>
        <authorList>
            <person name="Mas-Llado M."/>
            <person name="Pina-Villalonga J.M."/>
            <person name="Brunet-Galmes I."/>
            <person name="Nogales B."/>
            <person name="Bosch R."/>
        </authorList>
    </citation>
    <scope>NUCLEOTIDE SEQUENCE [LARGE SCALE GENOMIC DNA]</scope>
    <source>
        <strain evidence="1 2">1FIGIMAR09</strain>
    </source>
</reference>
<dbReference type="SUPFAM" id="SSF51182">
    <property type="entry name" value="RmlC-like cupins"/>
    <property type="match status" value="1"/>
</dbReference>
<keyword evidence="2" id="KW-1185">Reference proteome</keyword>
<dbReference type="CDD" id="cd06982">
    <property type="entry name" value="cupin_BauB-like"/>
    <property type="match status" value="1"/>
</dbReference>
<dbReference type="RefSeq" id="WP_037909016.1">
    <property type="nucleotide sequence ID" value="NZ_JEMU01000010.1"/>
</dbReference>
<dbReference type="EMBL" id="JEMU01000010">
    <property type="protein sequence ID" value="KAJ02660.1"/>
    <property type="molecule type" value="Genomic_DNA"/>
</dbReference>
<protein>
    <submittedName>
        <fullName evidence="1">Cupin</fullName>
    </submittedName>
</protein>
<comment type="caution">
    <text evidence="1">The sequence shown here is derived from an EMBL/GenBank/DDBJ whole genome shotgun (WGS) entry which is preliminary data.</text>
</comment>
<dbReference type="Proteomes" id="UP000027337">
    <property type="component" value="Unassembled WGS sequence"/>
</dbReference>
<dbReference type="InterPro" id="IPR014710">
    <property type="entry name" value="RmlC-like_jellyroll"/>
</dbReference>
<dbReference type="InterPro" id="IPR011051">
    <property type="entry name" value="RmlC_Cupin_sf"/>
</dbReference>
<dbReference type="STRING" id="83219.PM02_12865"/>
<evidence type="ECO:0000313" key="2">
    <source>
        <dbReference type="Proteomes" id="UP000027337"/>
    </source>
</evidence>
<dbReference type="Gene3D" id="2.60.120.10">
    <property type="entry name" value="Jelly Rolls"/>
    <property type="match status" value="1"/>
</dbReference>
<accession>A0A061STV5</accession>
<organism evidence="1 2">
    <name type="scientific">Sulfitobacter mediterraneus</name>
    <dbReference type="NCBI Taxonomy" id="83219"/>
    <lineage>
        <taxon>Bacteria</taxon>
        <taxon>Pseudomonadati</taxon>
        <taxon>Pseudomonadota</taxon>
        <taxon>Alphaproteobacteria</taxon>
        <taxon>Rhodobacterales</taxon>
        <taxon>Roseobacteraceae</taxon>
        <taxon>Sulfitobacter</taxon>
    </lineage>
</organism>
<name>A0A061STV5_9RHOB</name>
<dbReference type="eggNOG" id="COG1917">
    <property type="taxonomic scope" value="Bacteria"/>
</dbReference>
<proteinExistence type="predicted"/>
<dbReference type="AlphaFoldDB" id="A0A061STV5"/>
<evidence type="ECO:0000313" key="1">
    <source>
        <dbReference type="EMBL" id="KAJ02660.1"/>
    </source>
</evidence>
<sequence>MCSEAGTAVPTVMIENERVKVTEWRFAARGDNTGWHRHAFDYVVIPLFDGILEIDLGEGERVTAQMQNGVPYYRELGVSHDVINGNDFECAFVEVELLEPKPG</sequence>